<gene>
    <name evidence="2" type="ORF">K7432_009098</name>
</gene>
<evidence type="ECO:0000256" key="1">
    <source>
        <dbReference type="SAM" id="MobiDB-lite"/>
    </source>
</evidence>
<feature type="region of interest" description="Disordered" evidence="1">
    <location>
        <begin position="1"/>
        <end position="31"/>
    </location>
</feature>
<evidence type="ECO:0000313" key="2">
    <source>
        <dbReference type="EMBL" id="KAK9709319.1"/>
    </source>
</evidence>
<organism evidence="2 3">
    <name type="scientific">Basidiobolus ranarum</name>
    <dbReference type="NCBI Taxonomy" id="34480"/>
    <lineage>
        <taxon>Eukaryota</taxon>
        <taxon>Fungi</taxon>
        <taxon>Fungi incertae sedis</taxon>
        <taxon>Zoopagomycota</taxon>
        <taxon>Entomophthoromycotina</taxon>
        <taxon>Basidiobolomycetes</taxon>
        <taxon>Basidiobolales</taxon>
        <taxon>Basidiobolaceae</taxon>
        <taxon>Basidiobolus</taxon>
    </lineage>
</organism>
<comment type="caution">
    <text evidence="2">The sequence shown here is derived from an EMBL/GenBank/DDBJ whole genome shotgun (WGS) entry which is preliminary data.</text>
</comment>
<evidence type="ECO:0000313" key="3">
    <source>
        <dbReference type="Proteomes" id="UP001479436"/>
    </source>
</evidence>
<feature type="compositionally biased region" description="Basic and acidic residues" evidence="1">
    <location>
        <begin position="1"/>
        <end position="10"/>
    </location>
</feature>
<feature type="region of interest" description="Disordered" evidence="1">
    <location>
        <begin position="44"/>
        <end position="75"/>
    </location>
</feature>
<feature type="compositionally biased region" description="Polar residues" evidence="1">
    <location>
        <begin position="11"/>
        <end position="22"/>
    </location>
</feature>
<protein>
    <submittedName>
        <fullName evidence="2">Uncharacterized protein</fullName>
    </submittedName>
</protein>
<keyword evidence="3" id="KW-1185">Reference proteome</keyword>
<proteinExistence type="predicted"/>
<dbReference type="Proteomes" id="UP001479436">
    <property type="component" value="Unassembled WGS sequence"/>
</dbReference>
<reference evidence="2 3" key="1">
    <citation type="submission" date="2023-04" db="EMBL/GenBank/DDBJ databases">
        <title>Genome of Basidiobolus ranarum AG-B5.</title>
        <authorList>
            <person name="Stajich J.E."/>
            <person name="Carter-House D."/>
            <person name="Gryganskyi A."/>
        </authorList>
    </citation>
    <scope>NUCLEOTIDE SEQUENCE [LARGE SCALE GENOMIC DNA]</scope>
    <source>
        <strain evidence="2 3">AG-B5</strain>
    </source>
</reference>
<sequence>MSSENQEQKKTTSSAQDIQNPEDSSKFGSRLLVDEEQVFAHNAWDHVDWDSDQEQQAKEKVAKQAENPVSEDLKG</sequence>
<feature type="compositionally biased region" description="Basic and acidic residues" evidence="1">
    <location>
        <begin position="44"/>
        <end position="63"/>
    </location>
</feature>
<dbReference type="EMBL" id="JASJQH010007416">
    <property type="protein sequence ID" value="KAK9709319.1"/>
    <property type="molecule type" value="Genomic_DNA"/>
</dbReference>
<name>A0ABR2VXK9_9FUNG</name>
<accession>A0ABR2VXK9</accession>